<sequence length="68" mass="7853">MVFLNGNFKISPISERFFDIRIEKRDSLNASEGMGAHFEDVCSPNPWLQKNFLETDVRVSDEDDLSIM</sequence>
<evidence type="ECO:0000313" key="2">
    <source>
        <dbReference type="Proteomes" id="UP001056120"/>
    </source>
</evidence>
<organism evidence="1 2">
    <name type="scientific">Smallanthus sonchifolius</name>
    <dbReference type="NCBI Taxonomy" id="185202"/>
    <lineage>
        <taxon>Eukaryota</taxon>
        <taxon>Viridiplantae</taxon>
        <taxon>Streptophyta</taxon>
        <taxon>Embryophyta</taxon>
        <taxon>Tracheophyta</taxon>
        <taxon>Spermatophyta</taxon>
        <taxon>Magnoliopsida</taxon>
        <taxon>eudicotyledons</taxon>
        <taxon>Gunneridae</taxon>
        <taxon>Pentapetalae</taxon>
        <taxon>asterids</taxon>
        <taxon>campanulids</taxon>
        <taxon>Asterales</taxon>
        <taxon>Asteraceae</taxon>
        <taxon>Asteroideae</taxon>
        <taxon>Heliantheae alliance</taxon>
        <taxon>Millerieae</taxon>
        <taxon>Smallanthus</taxon>
    </lineage>
</organism>
<proteinExistence type="predicted"/>
<dbReference type="Proteomes" id="UP001056120">
    <property type="component" value="Linkage Group LG09"/>
</dbReference>
<keyword evidence="2" id="KW-1185">Reference proteome</keyword>
<reference evidence="2" key="1">
    <citation type="journal article" date="2022" name="Mol. Ecol. Resour.">
        <title>The genomes of chicory, endive, great burdock and yacon provide insights into Asteraceae palaeo-polyploidization history and plant inulin production.</title>
        <authorList>
            <person name="Fan W."/>
            <person name="Wang S."/>
            <person name="Wang H."/>
            <person name="Wang A."/>
            <person name="Jiang F."/>
            <person name="Liu H."/>
            <person name="Zhao H."/>
            <person name="Xu D."/>
            <person name="Zhang Y."/>
        </authorList>
    </citation>
    <scope>NUCLEOTIDE SEQUENCE [LARGE SCALE GENOMIC DNA]</scope>
    <source>
        <strain evidence="2">cv. Yunnan</strain>
    </source>
</reference>
<gene>
    <name evidence="1" type="ORF">L1987_27545</name>
</gene>
<comment type="caution">
    <text evidence="1">The sequence shown here is derived from an EMBL/GenBank/DDBJ whole genome shotgun (WGS) entry which is preliminary data.</text>
</comment>
<protein>
    <submittedName>
        <fullName evidence="1">Uncharacterized protein</fullName>
    </submittedName>
</protein>
<reference evidence="1 2" key="2">
    <citation type="journal article" date="2022" name="Mol. Ecol. Resour.">
        <title>The genomes of chicory, endive, great burdock and yacon provide insights into Asteraceae paleo-polyploidization history and plant inulin production.</title>
        <authorList>
            <person name="Fan W."/>
            <person name="Wang S."/>
            <person name="Wang H."/>
            <person name="Wang A."/>
            <person name="Jiang F."/>
            <person name="Liu H."/>
            <person name="Zhao H."/>
            <person name="Xu D."/>
            <person name="Zhang Y."/>
        </authorList>
    </citation>
    <scope>NUCLEOTIDE SEQUENCE [LARGE SCALE GENOMIC DNA]</scope>
    <source>
        <strain evidence="2">cv. Yunnan</strain>
        <tissue evidence="1">Leaves</tissue>
    </source>
</reference>
<name>A0ACB9IBC0_9ASTR</name>
<accession>A0ACB9IBC0</accession>
<dbReference type="EMBL" id="CM042026">
    <property type="protein sequence ID" value="KAI3805305.1"/>
    <property type="molecule type" value="Genomic_DNA"/>
</dbReference>
<evidence type="ECO:0000313" key="1">
    <source>
        <dbReference type="EMBL" id="KAI3805305.1"/>
    </source>
</evidence>